<dbReference type="EMBL" id="CP063845">
    <property type="protein sequence ID" value="UFP95646.1"/>
    <property type="molecule type" value="Genomic_DNA"/>
</dbReference>
<dbReference type="PANTHER" id="PTHR33884">
    <property type="entry name" value="UPF0410 PROTEIN YMGE"/>
    <property type="match status" value="1"/>
</dbReference>
<keyword evidence="9" id="KW-1185">Reference proteome</keyword>
<dbReference type="InterPro" id="IPR007341">
    <property type="entry name" value="Transgly_assoc"/>
</dbReference>
<accession>A0ABY3PPS5</accession>
<reference evidence="8 9" key="1">
    <citation type="journal article" date="2021" name="Genome Biol. Evol.">
        <title>Complete Genome Sequencing of a Novel Gloeobacter Species from a Waterfall Cave in Mexico.</title>
        <authorList>
            <person name="Saw J.H."/>
            <person name="Cardona T."/>
            <person name="Montejano G."/>
        </authorList>
    </citation>
    <scope>NUCLEOTIDE SEQUENCE [LARGE SCALE GENOMIC DNA]</scope>
    <source>
        <strain evidence="8">MG652769</strain>
    </source>
</reference>
<feature type="transmembrane region" description="Helical" evidence="7">
    <location>
        <begin position="31"/>
        <end position="50"/>
    </location>
</feature>
<evidence type="ECO:0000256" key="1">
    <source>
        <dbReference type="ARBA" id="ARBA00004651"/>
    </source>
</evidence>
<evidence type="ECO:0000256" key="5">
    <source>
        <dbReference type="ARBA" id="ARBA00022989"/>
    </source>
</evidence>
<sequence>MGILSFILFLVVAGICAVIAEAIVPGRIPGGFLVAAVFGVIGAWVGAALFGNFGPALANVSLIPTILGSAILVFIVALVSGYAVRR</sequence>
<evidence type="ECO:0000256" key="2">
    <source>
        <dbReference type="ARBA" id="ARBA00011006"/>
    </source>
</evidence>
<dbReference type="Pfam" id="PF04226">
    <property type="entry name" value="Transgly_assoc"/>
    <property type="match status" value="1"/>
</dbReference>
<comment type="similarity">
    <text evidence="2">Belongs to the UPF0410 family.</text>
</comment>
<feature type="transmembrane region" description="Helical" evidence="7">
    <location>
        <begin position="6"/>
        <end position="24"/>
    </location>
</feature>
<organism evidence="8 9">
    <name type="scientific">Gloeobacter morelensis MG652769</name>
    <dbReference type="NCBI Taxonomy" id="2781736"/>
    <lineage>
        <taxon>Bacteria</taxon>
        <taxon>Bacillati</taxon>
        <taxon>Cyanobacteriota</taxon>
        <taxon>Cyanophyceae</taxon>
        <taxon>Gloeobacterales</taxon>
        <taxon>Gloeobacteraceae</taxon>
        <taxon>Gloeobacter</taxon>
        <taxon>Gloeobacter morelensis</taxon>
    </lineage>
</organism>
<dbReference type="Proteomes" id="UP001054846">
    <property type="component" value="Chromosome"/>
</dbReference>
<keyword evidence="6 7" id="KW-0472">Membrane</keyword>
<keyword evidence="5 7" id="KW-1133">Transmembrane helix</keyword>
<name>A0ABY3PPS5_9CYAN</name>
<keyword evidence="4 7" id="KW-0812">Transmembrane</keyword>
<evidence type="ECO:0000256" key="7">
    <source>
        <dbReference type="SAM" id="Phobius"/>
    </source>
</evidence>
<evidence type="ECO:0000313" key="9">
    <source>
        <dbReference type="Proteomes" id="UP001054846"/>
    </source>
</evidence>
<keyword evidence="3" id="KW-1003">Cell membrane</keyword>
<evidence type="ECO:0000313" key="8">
    <source>
        <dbReference type="EMBL" id="UFP95646.1"/>
    </source>
</evidence>
<evidence type="ECO:0000256" key="3">
    <source>
        <dbReference type="ARBA" id="ARBA00022475"/>
    </source>
</evidence>
<proteinExistence type="inferred from homology"/>
<protein>
    <submittedName>
        <fullName evidence="8">GlsB/YeaQ/YmgE family stress response membrane protein</fullName>
    </submittedName>
</protein>
<dbReference type="PANTHER" id="PTHR33884:SF3">
    <property type="entry name" value="UPF0410 PROTEIN YMGE"/>
    <property type="match status" value="1"/>
</dbReference>
<comment type="subcellular location">
    <subcellularLocation>
        <location evidence="1">Cell membrane</location>
        <topology evidence="1">Multi-pass membrane protein</topology>
    </subcellularLocation>
</comment>
<evidence type="ECO:0000256" key="4">
    <source>
        <dbReference type="ARBA" id="ARBA00022692"/>
    </source>
</evidence>
<feature type="transmembrane region" description="Helical" evidence="7">
    <location>
        <begin position="62"/>
        <end position="84"/>
    </location>
</feature>
<gene>
    <name evidence="8" type="ORF">ISF26_05235</name>
</gene>
<dbReference type="RefSeq" id="WP_011140109.1">
    <property type="nucleotide sequence ID" value="NZ_CP063845.1"/>
</dbReference>
<evidence type="ECO:0000256" key="6">
    <source>
        <dbReference type="ARBA" id="ARBA00023136"/>
    </source>
</evidence>